<reference evidence="4" key="1">
    <citation type="journal article" date="2021" name="Science">
        <title>Hunting the eagle killer: A cyanobacterial neurotoxin causes vacuolar myelinopathy.</title>
        <authorList>
            <person name="Breinlinger S."/>
            <person name="Phillips T.J."/>
            <person name="Haram B.N."/>
            <person name="Mares J."/>
            <person name="Martinez Yerena J.A."/>
            <person name="Hrouzek P."/>
            <person name="Sobotka R."/>
            <person name="Henderson W.M."/>
            <person name="Schmieder P."/>
            <person name="Williams S.M."/>
            <person name="Lauderdale J.D."/>
            <person name="Wilde H.D."/>
            <person name="Gerrin W."/>
            <person name="Kust A."/>
            <person name="Washington J.W."/>
            <person name="Wagner C."/>
            <person name="Geier B."/>
            <person name="Liebeke M."/>
            <person name="Enke H."/>
            <person name="Niedermeyer T.H.J."/>
            <person name="Wilde S.B."/>
        </authorList>
    </citation>
    <scope>NUCLEOTIDE SEQUENCE [LARGE SCALE GENOMIC DNA]</scope>
    <source>
        <strain evidence="4">Thurmond2011</strain>
    </source>
</reference>
<feature type="domain" description="DUF2059" evidence="2">
    <location>
        <begin position="91"/>
        <end position="146"/>
    </location>
</feature>
<dbReference type="InterPro" id="IPR018637">
    <property type="entry name" value="DUF2059"/>
</dbReference>
<evidence type="ECO:0000259" key="2">
    <source>
        <dbReference type="Pfam" id="PF09832"/>
    </source>
</evidence>
<dbReference type="Pfam" id="PF09832">
    <property type="entry name" value="DUF2059"/>
    <property type="match status" value="1"/>
</dbReference>
<proteinExistence type="predicted"/>
<dbReference type="AlphaFoldDB" id="A0AAP5M8P9"/>
<dbReference type="Proteomes" id="UP000667802">
    <property type="component" value="Unassembled WGS sequence"/>
</dbReference>
<comment type="caution">
    <text evidence="3">The sequence shown here is derived from an EMBL/GenBank/DDBJ whole genome shotgun (WGS) entry which is preliminary data.</text>
</comment>
<feature type="chain" id="PRO_5042899646" evidence="1">
    <location>
        <begin position="25"/>
        <end position="166"/>
    </location>
</feature>
<keyword evidence="1" id="KW-0732">Signal</keyword>
<evidence type="ECO:0000313" key="4">
    <source>
        <dbReference type="Proteomes" id="UP000667802"/>
    </source>
</evidence>
<organism evidence="3 4">
    <name type="scientific">Aetokthonos hydrillicola Thurmond2011</name>
    <dbReference type="NCBI Taxonomy" id="2712845"/>
    <lineage>
        <taxon>Bacteria</taxon>
        <taxon>Bacillati</taxon>
        <taxon>Cyanobacteriota</taxon>
        <taxon>Cyanophyceae</taxon>
        <taxon>Nostocales</taxon>
        <taxon>Hapalosiphonaceae</taxon>
        <taxon>Aetokthonos</taxon>
    </lineage>
</organism>
<keyword evidence="4" id="KW-1185">Reference proteome</keyword>
<accession>A0AAP5M8P9</accession>
<dbReference type="RefSeq" id="WP_208354238.1">
    <property type="nucleotide sequence ID" value="NZ_JAALHA020000001.1"/>
</dbReference>
<sequence>MNIKIFVSALLLSLLTTCYGAAFAQTSSGINTQPNAQETQKINNIKELLRITGASSLSQQIVTQLFMSLKSQYPQVPQKFWDTFLAEFKPDDLLNELIPIYSKYYSNEDINQLIAFYQSPIGKKTIAVLPQLTQESVLIGQRYGLEAGKRAIQKLEEEGYLRPQQK</sequence>
<name>A0AAP5M8P9_9CYAN</name>
<feature type="signal peptide" evidence="1">
    <location>
        <begin position="1"/>
        <end position="24"/>
    </location>
</feature>
<dbReference type="EMBL" id="JAALHA020000001">
    <property type="protein sequence ID" value="MDR9893479.1"/>
    <property type="molecule type" value="Genomic_DNA"/>
</dbReference>
<protein>
    <submittedName>
        <fullName evidence="3">DUF2059 domain-containing protein</fullName>
    </submittedName>
</protein>
<evidence type="ECO:0000313" key="3">
    <source>
        <dbReference type="EMBL" id="MDR9893479.1"/>
    </source>
</evidence>
<gene>
    <name evidence="3" type="ORF">G7B40_002605</name>
</gene>
<evidence type="ECO:0000256" key="1">
    <source>
        <dbReference type="SAM" id="SignalP"/>
    </source>
</evidence>